<gene>
    <name evidence="1" type="ORF">CB5_LOCUS22763</name>
</gene>
<dbReference type="AlphaFoldDB" id="A0A6V7Q8V3"/>
<dbReference type="EMBL" id="LR862134">
    <property type="protein sequence ID" value="CAD1839552.1"/>
    <property type="molecule type" value="Genomic_DNA"/>
</dbReference>
<organism evidence="1">
    <name type="scientific">Ananas comosus var. bracteatus</name>
    <name type="common">red pineapple</name>
    <dbReference type="NCBI Taxonomy" id="296719"/>
    <lineage>
        <taxon>Eukaryota</taxon>
        <taxon>Viridiplantae</taxon>
        <taxon>Streptophyta</taxon>
        <taxon>Embryophyta</taxon>
        <taxon>Tracheophyta</taxon>
        <taxon>Spermatophyta</taxon>
        <taxon>Magnoliopsida</taxon>
        <taxon>Liliopsida</taxon>
        <taxon>Poales</taxon>
        <taxon>Bromeliaceae</taxon>
        <taxon>Bromelioideae</taxon>
        <taxon>Ananas</taxon>
    </lineage>
</organism>
<protein>
    <submittedName>
        <fullName evidence="1">Uncharacterized protein</fullName>
    </submittedName>
</protein>
<sequence>MWRVSAEPGSERQGDKLCRGLNDKVTGYARIWMTRLARRVSHRLVILGYVCDWTDEDVRTLTRGVLIIIRLKHFGPVFGPNELLLLVDWVDTILAKSGDLEAIICSCDTHQCNSCMLLFLCECNVQVF</sequence>
<accession>A0A6V7Q8V3</accession>
<proteinExistence type="predicted"/>
<reference evidence="1" key="1">
    <citation type="submission" date="2020-07" db="EMBL/GenBank/DDBJ databases">
        <authorList>
            <person name="Lin J."/>
        </authorList>
    </citation>
    <scope>NUCLEOTIDE SEQUENCE</scope>
</reference>
<evidence type="ECO:0000313" key="1">
    <source>
        <dbReference type="EMBL" id="CAD1839552.1"/>
    </source>
</evidence>
<name>A0A6V7Q8V3_ANACO</name>